<name>A0A0D6R2C3_ARACU</name>
<reference evidence="6" key="1">
    <citation type="submission" date="2015-03" db="EMBL/GenBank/DDBJ databases">
        <title>A transcriptome of Araucaria cunninghamii, an australian fine timber species.</title>
        <authorList>
            <person name="Jing Yi C.J.Y."/>
            <person name="Yin San L.Y.S."/>
            <person name="Abdul Karim S.S."/>
            <person name="Wan Azmi N.N."/>
            <person name="Hercus R.R."/>
            <person name="Croft L.L."/>
        </authorList>
    </citation>
    <scope>NUCLEOTIDE SEQUENCE</scope>
    <source>
        <strain evidence="6">MI0301</strain>
        <tissue evidence="6">Leaf</tissue>
    </source>
</reference>
<dbReference type="SMART" id="SM00666">
    <property type="entry name" value="PB1"/>
    <property type="match status" value="1"/>
</dbReference>
<dbReference type="SUPFAM" id="SSF54277">
    <property type="entry name" value="CAD &amp; PB1 domains"/>
    <property type="match status" value="1"/>
</dbReference>
<evidence type="ECO:0000259" key="5">
    <source>
        <dbReference type="PROSITE" id="PS51745"/>
    </source>
</evidence>
<evidence type="ECO:0000256" key="3">
    <source>
        <dbReference type="PROSITE-ProRule" id="PRU00339"/>
    </source>
</evidence>
<feature type="region of interest" description="Disordered" evidence="4">
    <location>
        <begin position="1"/>
        <end position="22"/>
    </location>
</feature>
<sequence>MGKPGGKKKKTSSSGSRKIGVGFNGDSDHAVFIKRALELKEEGNKQFQRKNYAEAMALYEKALKVLPGDHSERAFLHSNRAVCLMKMEPLDYEMVVDECTLALDVNPSYKKALMRRARAYEALGKIDMALEDVEAIVQADPNDKDALETSKKLRDMLETQTQVKSQGQSAGVEAEYGQTRPLKLIYHDDIRLAEMPVNCKLAELREIIRQRYPTSRAVLIKYKDCEGDLVTITNTAELRLAEKCGGSHESLRLYVFEVDPKQEPSFEDANECKHKGKVIQNGGGDGVELDKWVYDFAELFRTHLGIDPEAHVDLHTVGIEFCSEALEETATSEDAQRLFEMAGRNFQEIGAVALFNWGNVHMCTATKKIHLEENASKEEVMAQLQAAYDWARGEYIKAGEKYDEALRIKPDFYEGLLALAQQQYESAKLGWSLALASNLDLETWDPSETLNLFTNAEEKMQMGIETWEKLEEERINYLKKPFANKDLVRKSSIGNGFKENMLSADEAAEHATAMRSQINLFWGNMLFEHSHIEFKLGLPTWEEHLDAAVEKFKLGGASPTDVSVLLKNHSSNAIDEEGLGFEIDEIVQAWNEMCEAKRLVNKSTSFRLEPLFSRKVPRLHQILEHVQSVWH</sequence>
<dbReference type="PANTHER" id="PTHR46183">
    <property type="entry name" value="PROTEIN CLMP1"/>
    <property type="match status" value="1"/>
</dbReference>
<evidence type="ECO:0000256" key="1">
    <source>
        <dbReference type="ARBA" id="ARBA00022737"/>
    </source>
</evidence>
<dbReference type="AlphaFoldDB" id="A0A0D6R2C3"/>
<dbReference type="PANTHER" id="PTHR46183:SF4">
    <property type="entry name" value="PROTEIN PHOX4"/>
    <property type="match status" value="1"/>
</dbReference>
<dbReference type="EMBL" id="GCKF01035745">
    <property type="protein sequence ID" value="JAG96880.1"/>
    <property type="molecule type" value="Transcribed_RNA"/>
</dbReference>
<dbReference type="InterPro" id="IPR011990">
    <property type="entry name" value="TPR-like_helical_dom_sf"/>
</dbReference>
<dbReference type="PROSITE" id="PS50005">
    <property type="entry name" value="TPR"/>
    <property type="match status" value="2"/>
</dbReference>
<dbReference type="SMART" id="SM00028">
    <property type="entry name" value="TPR"/>
    <property type="match status" value="3"/>
</dbReference>
<dbReference type="Pfam" id="PF00564">
    <property type="entry name" value="PB1"/>
    <property type="match status" value="1"/>
</dbReference>
<dbReference type="EMBL" id="GCKF01035742">
    <property type="protein sequence ID" value="JAG96881.1"/>
    <property type="molecule type" value="Transcribed_RNA"/>
</dbReference>
<feature type="repeat" description="TPR" evidence="3">
    <location>
        <begin position="110"/>
        <end position="143"/>
    </location>
</feature>
<dbReference type="InterPro" id="IPR044517">
    <property type="entry name" value="PHOX1-4"/>
</dbReference>
<keyword evidence="1" id="KW-0677">Repeat</keyword>
<evidence type="ECO:0000313" key="6">
    <source>
        <dbReference type="EMBL" id="JAG96881.1"/>
    </source>
</evidence>
<dbReference type="InterPro" id="IPR053793">
    <property type="entry name" value="PB1-like"/>
</dbReference>
<dbReference type="PROSITE" id="PS51745">
    <property type="entry name" value="PB1"/>
    <property type="match status" value="1"/>
</dbReference>
<accession>A0A0D6R2C3</accession>
<dbReference type="InterPro" id="IPR019734">
    <property type="entry name" value="TPR_rpt"/>
</dbReference>
<feature type="repeat" description="TPR" evidence="3">
    <location>
        <begin position="36"/>
        <end position="69"/>
    </location>
</feature>
<keyword evidence="2 3" id="KW-0802">TPR repeat</keyword>
<feature type="domain" description="PB1" evidence="5">
    <location>
        <begin position="179"/>
        <end position="258"/>
    </location>
</feature>
<dbReference type="SUPFAM" id="SSF48452">
    <property type="entry name" value="TPR-like"/>
    <property type="match status" value="1"/>
</dbReference>
<feature type="compositionally biased region" description="Basic residues" evidence="4">
    <location>
        <begin position="1"/>
        <end position="11"/>
    </location>
</feature>
<organism evidence="6">
    <name type="scientific">Araucaria cunninghamii</name>
    <name type="common">Hoop pine</name>
    <name type="synonym">Moreton Bay pine</name>
    <dbReference type="NCBI Taxonomy" id="56994"/>
    <lineage>
        <taxon>Eukaryota</taxon>
        <taxon>Viridiplantae</taxon>
        <taxon>Streptophyta</taxon>
        <taxon>Embryophyta</taxon>
        <taxon>Tracheophyta</taxon>
        <taxon>Spermatophyta</taxon>
        <taxon>Pinopsida</taxon>
        <taxon>Pinidae</taxon>
        <taxon>Conifers II</taxon>
        <taxon>Araucariales</taxon>
        <taxon>Araucariaceae</taxon>
        <taxon>Araucaria</taxon>
    </lineage>
</organism>
<protein>
    <recommendedName>
        <fullName evidence="5">PB1 domain-containing protein</fullName>
    </recommendedName>
</protein>
<proteinExistence type="predicted"/>
<dbReference type="Gene3D" id="3.10.20.90">
    <property type="entry name" value="Phosphatidylinositol 3-kinase Catalytic Subunit, Chain A, domain 1"/>
    <property type="match status" value="1"/>
</dbReference>
<evidence type="ECO:0000256" key="4">
    <source>
        <dbReference type="SAM" id="MobiDB-lite"/>
    </source>
</evidence>
<dbReference type="InterPro" id="IPR000270">
    <property type="entry name" value="PB1_dom"/>
</dbReference>
<evidence type="ECO:0000256" key="2">
    <source>
        <dbReference type="ARBA" id="ARBA00022803"/>
    </source>
</evidence>
<dbReference type="Gene3D" id="1.25.40.10">
    <property type="entry name" value="Tetratricopeptide repeat domain"/>
    <property type="match status" value="1"/>
</dbReference>
<dbReference type="CDD" id="cd05992">
    <property type="entry name" value="PB1"/>
    <property type="match status" value="1"/>
</dbReference>